<keyword evidence="3" id="KW-0547">Nucleotide-binding</keyword>
<evidence type="ECO:0000313" key="7">
    <source>
        <dbReference type="EMBL" id="MBE1534933.1"/>
    </source>
</evidence>
<dbReference type="Pfam" id="PF03738">
    <property type="entry name" value="GSP_synth"/>
    <property type="match status" value="1"/>
</dbReference>
<evidence type="ECO:0000256" key="1">
    <source>
        <dbReference type="ARBA" id="ARBA00022598"/>
    </source>
</evidence>
<reference evidence="7 8" key="1">
    <citation type="submission" date="2020-10" db="EMBL/GenBank/DDBJ databases">
        <title>Sequencing the genomes of 1000 actinobacteria strains.</title>
        <authorList>
            <person name="Klenk H.-P."/>
        </authorList>
    </citation>
    <scope>NUCLEOTIDE SEQUENCE [LARGE SCALE GENOMIC DNA]</scope>
    <source>
        <strain evidence="7 8">DSM 46744</strain>
    </source>
</reference>
<feature type="domain" description="Glutathionylspermidine synthase pre-ATP-grasp-like" evidence="6">
    <location>
        <begin position="12"/>
        <end position="383"/>
    </location>
</feature>
<accession>A0ABR9JX32</accession>
<dbReference type="SUPFAM" id="SSF56059">
    <property type="entry name" value="Glutathione synthetase ATP-binding domain-like"/>
    <property type="match status" value="1"/>
</dbReference>
<comment type="caution">
    <text evidence="7">The sequence shown here is derived from an EMBL/GenBank/DDBJ whole genome shotgun (WGS) entry which is preliminary data.</text>
</comment>
<organism evidence="7 8">
    <name type="scientific">Actinomadura algeriensis</name>
    <dbReference type="NCBI Taxonomy" id="1679523"/>
    <lineage>
        <taxon>Bacteria</taxon>
        <taxon>Bacillati</taxon>
        <taxon>Actinomycetota</taxon>
        <taxon>Actinomycetes</taxon>
        <taxon>Streptosporangiales</taxon>
        <taxon>Thermomonosporaceae</taxon>
        <taxon>Actinomadura</taxon>
    </lineage>
</organism>
<keyword evidence="1" id="KW-0436">Ligase</keyword>
<keyword evidence="8" id="KW-1185">Reference proteome</keyword>
<dbReference type="InterPro" id="IPR005494">
    <property type="entry name" value="GSPS_pre-ATP-grasp-like_dom"/>
</dbReference>
<protein>
    <submittedName>
        <fullName evidence="7">Glutathionylspermidine synthase</fullName>
    </submittedName>
</protein>
<evidence type="ECO:0000256" key="5">
    <source>
        <dbReference type="ARBA" id="ARBA00022842"/>
    </source>
</evidence>
<dbReference type="InterPro" id="IPR016185">
    <property type="entry name" value="PreATP-grasp_dom_sf"/>
</dbReference>
<dbReference type="Proteomes" id="UP000627838">
    <property type="component" value="Unassembled WGS sequence"/>
</dbReference>
<name>A0ABR9JX32_9ACTN</name>
<dbReference type="Gene3D" id="3.30.1490.330">
    <property type="match status" value="1"/>
</dbReference>
<evidence type="ECO:0000313" key="8">
    <source>
        <dbReference type="Proteomes" id="UP000627838"/>
    </source>
</evidence>
<gene>
    <name evidence="7" type="ORF">H4W34_004766</name>
</gene>
<sequence length="402" mass="45963">MRRERSTPRNGWADLVESHGLAFHRTAHPEHLSRPYWDESVHYVFDLDEVLELERVVEELHDMCLQVVEHVVSTGRYHVLGIPEWVAPLVEESWRRGDPHLYGRFDLRYDGEGPAKLLEYNADTPTALVESSVVQWFWLQDVYPDDDQWNSIHERLVARWKEIAPRLDGELAHFAWTTDDESGEEVMTIAYMQETAEEAGLPGTAIAMEDVGWDAARRRFVDLQEREIRTLCKLYPWEWIVAEPFGRNIRFGSTSWIEPIWKMVLSNKALLVLLWELFPDHPNLLPTYLNTPAGLTSYVQKPLLGREGASMRIVTPDGGEQRTQGEYGAEGFVFQEFCGLPDFDGQRPVLGAWVVHDAAAGIGIRETSGLVTDDTSSFVPHRVVDRAPKTSLVKERTSLLKS</sequence>
<keyword evidence="4" id="KW-0067">ATP-binding</keyword>
<keyword evidence="2" id="KW-0479">Metal-binding</keyword>
<evidence type="ECO:0000256" key="4">
    <source>
        <dbReference type="ARBA" id="ARBA00022840"/>
    </source>
</evidence>
<dbReference type="SUPFAM" id="SSF52440">
    <property type="entry name" value="PreATP-grasp domain"/>
    <property type="match status" value="1"/>
</dbReference>
<proteinExistence type="predicted"/>
<evidence type="ECO:0000256" key="3">
    <source>
        <dbReference type="ARBA" id="ARBA00022741"/>
    </source>
</evidence>
<evidence type="ECO:0000259" key="6">
    <source>
        <dbReference type="Pfam" id="PF03738"/>
    </source>
</evidence>
<dbReference type="RefSeq" id="WP_192761224.1">
    <property type="nucleotide sequence ID" value="NZ_JADBDZ010000001.1"/>
</dbReference>
<dbReference type="EMBL" id="JADBDZ010000001">
    <property type="protein sequence ID" value="MBE1534933.1"/>
    <property type="molecule type" value="Genomic_DNA"/>
</dbReference>
<keyword evidence="5" id="KW-0460">Magnesium</keyword>
<evidence type="ECO:0000256" key="2">
    <source>
        <dbReference type="ARBA" id="ARBA00022723"/>
    </source>
</evidence>